<feature type="compositionally biased region" description="Basic residues" evidence="2">
    <location>
        <begin position="65"/>
        <end position="74"/>
    </location>
</feature>
<protein>
    <recommendedName>
        <fullName evidence="3">SGF29 C-terminal domain-containing protein</fullName>
    </recommendedName>
</protein>
<dbReference type="Pfam" id="PF07039">
    <property type="entry name" value="SGF29_Tudor"/>
    <property type="match status" value="1"/>
</dbReference>
<feature type="coiled-coil region" evidence="1">
    <location>
        <begin position="179"/>
        <end position="206"/>
    </location>
</feature>
<dbReference type="OrthoDB" id="10265994at2759"/>
<evidence type="ECO:0000313" key="4">
    <source>
        <dbReference type="EMBL" id="PMD15627.1"/>
    </source>
</evidence>
<dbReference type="Proteomes" id="UP000235672">
    <property type="component" value="Unassembled WGS sequence"/>
</dbReference>
<sequence>MSKLRKELEPGENQERLARLLQETQGLERGSRRARQSSSGLSGPRRPATPARGTPQSNLSSTPTRKSKVGKTHAGKPSVGDSPLGQELLPESRSDTPETGSEKPKVRIQFRVASSSQQESPEEIPVASPTTGGTTGREESLPMASQRNRPGRGGPRGATNDLTEEKDLWQQILPHLAAIAKAETRAAELNKEIFENEAQKKEKTNAGIKPSIEGIESLSTLYREQIRIADDQKARGQDEDLLSKISVLIGMIKHNEETMDAQPPARVGSSRNSAMDFDGPSDSPIPSPAENKQVRKIGPSRTSSQPPRNSSDVPDSAVSEANERVSKPKIVYAKDEEVAFKRKVAGGKPDEQDWILGRVVRVIGEGKSRRYEVQDPFPDEGSVNPLFKSSASQMVPIPPEGTALEDYEVGKRVLALYPDTTTFYRAEVKAMLDGGARVQLLFEDEAAGALKIVERRFVLDHKG</sequence>
<feature type="compositionally biased region" description="Polar residues" evidence="2">
    <location>
        <begin position="300"/>
        <end position="313"/>
    </location>
</feature>
<dbReference type="InterPro" id="IPR047288">
    <property type="entry name" value="Tudor_SGF29_rpt1"/>
</dbReference>
<dbReference type="GO" id="GO:0000124">
    <property type="term" value="C:SAGA complex"/>
    <property type="evidence" value="ECO:0007669"/>
    <property type="project" value="InterPro"/>
</dbReference>
<evidence type="ECO:0000259" key="3">
    <source>
        <dbReference type="PROSITE" id="PS51518"/>
    </source>
</evidence>
<evidence type="ECO:0000313" key="5">
    <source>
        <dbReference type="Proteomes" id="UP000235672"/>
    </source>
</evidence>
<dbReference type="Gene3D" id="2.30.30.140">
    <property type="match status" value="1"/>
</dbReference>
<feature type="domain" description="SGF29 C-terminal" evidence="3">
    <location>
        <begin position="328"/>
        <end position="463"/>
    </location>
</feature>
<keyword evidence="1" id="KW-0175">Coiled coil</keyword>
<feature type="region of interest" description="Disordered" evidence="2">
    <location>
        <begin position="1"/>
        <end position="164"/>
    </location>
</feature>
<reference evidence="4 5" key="1">
    <citation type="submission" date="2016-05" db="EMBL/GenBank/DDBJ databases">
        <title>A degradative enzymes factory behind the ericoid mycorrhizal symbiosis.</title>
        <authorList>
            <consortium name="DOE Joint Genome Institute"/>
            <person name="Martino E."/>
            <person name="Morin E."/>
            <person name="Grelet G."/>
            <person name="Kuo A."/>
            <person name="Kohler A."/>
            <person name="Daghino S."/>
            <person name="Barry K."/>
            <person name="Choi C."/>
            <person name="Cichocki N."/>
            <person name="Clum A."/>
            <person name="Copeland A."/>
            <person name="Hainaut M."/>
            <person name="Haridas S."/>
            <person name="Labutti K."/>
            <person name="Lindquist E."/>
            <person name="Lipzen A."/>
            <person name="Khouja H.-R."/>
            <person name="Murat C."/>
            <person name="Ohm R."/>
            <person name="Olson A."/>
            <person name="Spatafora J."/>
            <person name="Veneault-Fourrey C."/>
            <person name="Henrissat B."/>
            <person name="Grigoriev I."/>
            <person name="Martin F."/>
            <person name="Perotto S."/>
        </authorList>
    </citation>
    <scope>NUCLEOTIDE SEQUENCE [LARGE SCALE GENOMIC DNA]</scope>
    <source>
        <strain evidence="4 5">UAMH 7357</strain>
    </source>
</reference>
<feature type="compositionally biased region" description="Low complexity" evidence="2">
    <location>
        <begin position="36"/>
        <end position="55"/>
    </location>
</feature>
<evidence type="ECO:0000256" key="2">
    <source>
        <dbReference type="SAM" id="MobiDB-lite"/>
    </source>
</evidence>
<keyword evidence="5" id="KW-1185">Reference proteome</keyword>
<feature type="region of interest" description="Disordered" evidence="2">
    <location>
        <begin position="256"/>
        <end position="323"/>
    </location>
</feature>
<dbReference type="PROSITE" id="PS51518">
    <property type="entry name" value="SGF29_C"/>
    <property type="match status" value="1"/>
</dbReference>
<dbReference type="STRING" id="1745343.A0A2J6PNP3"/>
<organism evidence="4 5">
    <name type="scientific">Hyaloscypha hepaticicola</name>
    <dbReference type="NCBI Taxonomy" id="2082293"/>
    <lineage>
        <taxon>Eukaryota</taxon>
        <taxon>Fungi</taxon>
        <taxon>Dikarya</taxon>
        <taxon>Ascomycota</taxon>
        <taxon>Pezizomycotina</taxon>
        <taxon>Leotiomycetes</taxon>
        <taxon>Helotiales</taxon>
        <taxon>Hyaloscyphaceae</taxon>
        <taxon>Hyaloscypha</taxon>
    </lineage>
</organism>
<dbReference type="AlphaFoldDB" id="A0A2J6PNP3"/>
<evidence type="ECO:0000256" key="1">
    <source>
        <dbReference type="SAM" id="Coils"/>
    </source>
</evidence>
<dbReference type="PANTHER" id="PTHR21539">
    <property type="entry name" value="SAGA-ASSOCIATED FACTOR 29"/>
    <property type="match status" value="1"/>
</dbReference>
<name>A0A2J6PNP3_9HELO</name>
<feature type="compositionally biased region" description="Basic and acidic residues" evidence="2">
    <location>
        <begin position="1"/>
        <end position="18"/>
    </location>
</feature>
<accession>A0A2J6PNP3</accession>
<dbReference type="EMBL" id="KZ613512">
    <property type="protein sequence ID" value="PMD15627.1"/>
    <property type="molecule type" value="Genomic_DNA"/>
</dbReference>
<feature type="compositionally biased region" description="Basic and acidic residues" evidence="2">
    <location>
        <begin position="90"/>
        <end position="105"/>
    </location>
</feature>
<dbReference type="CDD" id="cd20393">
    <property type="entry name" value="Tudor_SGF29_rpt1"/>
    <property type="match status" value="1"/>
</dbReference>
<dbReference type="InterPro" id="IPR037802">
    <property type="entry name" value="SGF29"/>
</dbReference>
<dbReference type="PANTHER" id="PTHR21539:SF0">
    <property type="entry name" value="SAGA-ASSOCIATED FACTOR 29"/>
    <property type="match status" value="1"/>
</dbReference>
<proteinExistence type="predicted"/>
<dbReference type="InterPro" id="IPR010750">
    <property type="entry name" value="SGF29_tudor-like_dom"/>
</dbReference>
<gene>
    <name evidence="4" type="ORF">NA56DRAFT_709757</name>
</gene>